<dbReference type="AlphaFoldDB" id="A0A9D1SJJ7"/>
<dbReference type="NCBIfam" id="TIGR00086">
    <property type="entry name" value="smpB"/>
    <property type="match status" value="1"/>
</dbReference>
<evidence type="ECO:0000256" key="1">
    <source>
        <dbReference type="ARBA" id="ARBA00022490"/>
    </source>
</evidence>
<dbReference type="GO" id="GO:0003723">
    <property type="term" value="F:RNA binding"/>
    <property type="evidence" value="ECO:0007669"/>
    <property type="project" value="UniProtKB-UniRule"/>
</dbReference>
<dbReference type="InterPro" id="IPR020081">
    <property type="entry name" value="SsrA-bd_prot_CS"/>
</dbReference>
<accession>A0A9D1SJJ7</accession>
<dbReference type="SUPFAM" id="SSF74982">
    <property type="entry name" value="Small protein B (SmpB)"/>
    <property type="match status" value="1"/>
</dbReference>
<comment type="function">
    <text evidence="3">Required for rescue of stalled ribosomes mediated by trans-translation. Binds to transfer-messenger RNA (tmRNA), required for stable association of tmRNA with ribosomes. tmRNA and SmpB together mimic tRNA shape, replacing the anticodon stem-loop with SmpB. tmRNA is encoded by the ssrA gene; the 2 termini fold to resemble tRNA(Ala) and it encodes a 'tag peptide', a short internal open reading frame. During trans-translation Ala-aminoacylated tmRNA acts like a tRNA, entering the A-site of stalled ribosomes, displacing the stalled mRNA. The ribosome then switches to translate the ORF on the tmRNA; the nascent peptide is terminated with the 'tag peptide' encoded by the tmRNA and targeted for degradation. The ribosome is freed to recommence translation, which seems to be the essential function of trans-translation.</text>
</comment>
<dbReference type="GO" id="GO:0005829">
    <property type="term" value="C:cytosol"/>
    <property type="evidence" value="ECO:0007669"/>
    <property type="project" value="TreeGrafter"/>
</dbReference>
<organism evidence="4 5">
    <name type="scientific">Candidatus Coproplasma excrementigallinarum</name>
    <dbReference type="NCBI Taxonomy" id="2840747"/>
    <lineage>
        <taxon>Bacteria</taxon>
        <taxon>Bacillati</taxon>
        <taxon>Bacillota</taxon>
        <taxon>Clostridia</taxon>
        <taxon>Eubacteriales</taxon>
        <taxon>Candidatus Coproplasma</taxon>
    </lineage>
</organism>
<keyword evidence="1 3" id="KW-0963">Cytoplasm</keyword>
<dbReference type="EMBL" id="DVNE01000049">
    <property type="protein sequence ID" value="HIU62003.1"/>
    <property type="molecule type" value="Genomic_DNA"/>
</dbReference>
<dbReference type="Gene3D" id="2.40.280.10">
    <property type="match status" value="1"/>
</dbReference>
<dbReference type="GO" id="GO:0070929">
    <property type="term" value="P:trans-translation"/>
    <property type="evidence" value="ECO:0007669"/>
    <property type="project" value="UniProtKB-UniRule"/>
</dbReference>
<evidence type="ECO:0000256" key="3">
    <source>
        <dbReference type="HAMAP-Rule" id="MF_00023"/>
    </source>
</evidence>
<name>A0A9D1SJJ7_9FIRM</name>
<evidence type="ECO:0000313" key="5">
    <source>
        <dbReference type="Proteomes" id="UP000824110"/>
    </source>
</evidence>
<reference evidence="4" key="1">
    <citation type="submission" date="2020-10" db="EMBL/GenBank/DDBJ databases">
        <authorList>
            <person name="Gilroy R."/>
        </authorList>
    </citation>
    <scope>NUCLEOTIDE SEQUENCE</scope>
    <source>
        <strain evidence="4">CHK195-12923</strain>
    </source>
</reference>
<comment type="subcellular location">
    <subcellularLocation>
        <location evidence="3">Cytoplasm</location>
    </subcellularLocation>
    <text evidence="3">The tmRNA-SmpB complex associates with stalled 70S ribosomes.</text>
</comment>
<comment type="similarity">
    <text evidence="3">Belongs to the SmpB family.</text>
</comment>
<gene>
    <name evidence="3 4" type="primary">smpB</name>
    <name evidence="4" type="ORF">IAB69_05095</name>
</gene>
<dbReference type="HAMAP" id="MF_00023">
    <property type="entry name" value="SmpB"/>
    <property type="match status" value="1"/>
</dbReference>
<evidence type="ECO:0000313" key="4">
    <source>
        <dbReference type="EMBL" id="HIU62003.1"/>
    </source>
</evidence>
<dbReference type="Pfam" id="PF01668">
    <property type="entry name" value="SmpB"/>
    <property type="match status" value="1"/>
</dbReference>
<reference evidence="4" key="2">
    <citation type="journal article" date="2021" name="PeerJ">
        <title>Extensive microbial diversity within the chicken gut microbiome revealed by metagenomics and culture.</title>
        <authorList>
            <person name="Gilroy R."/>
            <person name="Ravi A."/>
            <person name="Getino M."/>
            <person name="Pursley I."/>
            <person name="Horton D.L."/>
            <person name="Alikhan N.F."/>
            <person name="Baker D."/>
            <person name="Gharbi K."/>
            <person name="Hall N."/>
            <person name="Watson M."/>
            <person name="Adriaenssens E.M."/>
            <person name="Foster-Nyarko E."/>
            <person name="Jarju S."/>
            <person name="Secka A."/>
            <person name="Antonio M."/>
            <person name="Oren A."/>
            <person name="Chaudhuri R.R."/>
            <person name="La Ragione R."/>
            <person name="Hildebrand F."/>
            <person name="Pallen M.J."/>
        </authorList>
    </citation>
    <scope>NUCLEOTIDE SEQUENCE</scope>
    <source>
        <strain evidence="4">CHK195-12923</strain>
    </source>
</reference>
<evidence type="ECO:0000256" key="2">
    <source>
        <dbReference type="ARBA" id="ARBA00022884"/>
    </source>
</evidence>
<dbReference type="InterPro" id="IPR000037">
    <property type="entry name" value="SsrA-bd_prot"/>
</dbReference>
<dbReference type="PANTHER" id="PTHR30308">
    <property type="entry name" value="TMRNA-BINDING COMPONENT OF TRANS-TRANSLATION TAGGING COMPLEX"/>
    <property type="match status" value="1"/>
</dbReference>
<sequence length="150" mass="17275">MKKTISVNRQASFEYFIEDKFEAGIQLEGAEVKSLRQGNCSLKDSFCYLKDGEIFIKNMHIAVYDKAGAFNSHDSKRDRKLLLHKFEIARIAGKVNAKGMTIVPISLYFSDGLVKAEIALCRGKQNYDKKRSLAEKDLKREMDREIKNYR</sequence>
<dbReference type="InterPro" id="IPR023620">
    <property type="entry name" value="SmpB"/>
</dbReference>
<keyword evidence="2 3" id="KW-0694">RNA-binding</keyword>
<dbReference type="Proteomes" id="UP000824110">
    <property type="component" value="Unassembled WGS sequence"/>
</dbReference>
<protein>
    <recommendedName>
        <fullName evidence="3">SsrA-binding protein</fullName>
    </recommendedName>
    <alternativeName>
        <fullName evidence="3">Small protein B</fullName>
    </alternativeName>
</protein>
<dbReference type="CDD" id="cd09294">
    <property type="entry name" value="SmpB"/>
    <property type="match status" value="1"/>
</dbReference>
<dbReference type="PANTHER" id="PTHR30308:SF2">
    <property type="entry name" value="SSRA-BINDING PROTEIN"/>
    <property type="match status" value="1"/>
</dbReference>
<comment type="caution">
    <text evidence="4">The sequence shown here is derived from an EMBL/GenBank/DDBJ whole genome shotgun (WGS) entry which is preliminary data.</text>
</comment>
<dbReference type="PROSITE" id="PS01317">
    <property type="entry name" value="SSRP"/>
    <property type="match status" value="1"/>
</dbReference>
<dbReference type="NCBIfam" id="NF003843">
    <property type="entry name" value="PRK05422.1"/>
    <property type="match status" value="1"/>
</dbReference>
<dbReference type="GO" id="GO:0070930">
    <property type="term" value="P:trans-translation-dependent protein tagging"/>
    <property type="evidence" value="ECO:0007669"/>
    <property type="project" value="TreeGrafter"/>
</dbReference>
<proteinExistence type="inferred from homology"/>